<feature type="binding site" evidence="7 8">
    <location>
        <position position="29"/>
    </location>
    <ligand>
        <name>S-adenosyl-L-methionine</name>
        <dbReference type="ChEBI" id="CHEBI:59789"/>
    </ligand>
</feature>
<accession>A0ABS1DCW5</accession>
<comment type="similarity">
    <text evidence="7">Belongs to the class I-like SAM-binding methyltransferase superfamily. rRNA adenine N(6)-methyltransferase family. RsmA subfamily.</text>
</comment>
<dbReference type="InterPro" id="IPR001737">
    <property type="entry name" value="KsgA/Erm"/>
</dbReference>
<evidence type="ECO:0000259" key="9">
    <source>
        <dbReference type="SMART" id="SM00650"/>
    </source>
</evidence>
<evidence type="ECO:0000313" key="10">
    <source>
        <dbReference type="EMBL" id="MBK1668250.1"/>
    </source>
</evidence>
<feature type="binding site" evidence="7 8">
    <location>
        <position position="31"/>
    </location>
    <ligand>
        <name>S-adenosyl-L-methionine</name>
        <dbReference type="ChEBI" id="CHEBI:59789"/>
    </ligand>
</feature>
<dbReference type="PANTHER" id="PTHR11727">
    <property type="entry name" value="DIMETHYLADENOSINE TRANSFERASE"/>
    <property type="match status" value="1"/>
</dbReference>
<evidence type="ECO:0000256" key="6">
    <source>
        <dbReference type="ARBA" id="ARBA00022884"/>
    </source>
</evidence>
<proteinExistence type="inferred from homology"/>
<dbReference type="PROSITE" id="PS51689">
    <property type="entry name" value="SAM_RNA_A_N6_MT"/>
    <property type="match status" value="1"/>
</dbReference>
<evidence type="ECO:0000256" key="1">
    <source>
        <dbReference type="ARBA" id="ARBA00022490"/>
    </source>
</evidence>
<dbReference type="InterPro" id="IPR011530">
    <property type="entry name" value="rRNA_adenine_dimethylase"/>
</dbReference>
<organism evidence="10 11">
    <name type="scientific">Rhodovibrio sodomensis</name>
    <dbReference type="NCBI Taxonomy" id="1088"/>
    <lineage>
        <taxon>Bacteria</taxon>
        <taxon>Pseudomonadati</taxon>
        <taxon>Pseudomonadota</taxon>
        <taxon>Alphaproteobacteria</taxon>
        <taxon>Rhodospirillales</taxon>
        <taxon>Rhodovibrionaceae</taxon>
        <taxon>Rhodovibrio</taxon>
    </lineage>
</organism>
<evidence type="ECO:0000256" key="4">
    <source>
        <dbReference type="ARBA" id="ARBA00022679"/>
    </source>
</evidence>
<evidence type="ECO:0000313" key="11">
    <source>
        <dbReference type="Proteomes" id="UP001296873"/>
    </source>
</evidence>
<gene>
    <name evidence="7" type="primary">rsmA</name>
    <name evidence="7" type="synonym">ksgA</name>
    <name evidence="10" type="ORF">CKO28_09395</name>
</gene>
<comment type="caution">
    <text evidence="10">The sequence shown here is derived from an EMBL/GenBank/DDBJ whole genome shotgun (WGS) entry which is preliminary data.</text>
</comment>
<keyword evidence="2 7" id="KW-0698">rRNA processing</keyword>
<keyword evidence="5 7" id="KW-0949">S-adenosyl-L-methionine</keyword>
<feature type="binding site" evidence="7 8">
    <location>
        <position position="56"/>
    </location>
    <ligand>
        <name>S-adenosyl-L-methionine</name>
        <dbReference type="ChEBI" id="CHEBI:59789"/>
    </ligand>
</feature>
<name>A0ABS1DCW5_9PROT</name>
<dbReference type="Gene3D" id="1.10.8.100">
    <property type="entry name" value="Ribosomal RNA adenine dimethylase-like, domain 2"/>
    <property type="match status" value="1"/>
</dbReference>
<dbReference type="SMART" id="SM00650">
    <property type="entry name" value="rADc"/>
    <property type="match status" value="1"/>
</dbReference>
<comment type="subcellular location">
    <subcellularLocation>
        <location evidence="7">Cytoplasm</location>
    </subcellularLocation>
</comment>
<keyword evidence="1 7" id="KW-0963">Cytoplasm</keyword>
<comment type="catalytic activity">
    <reaction evidence="7">
        <text>adenosine(1518)/adenosine(1519) in 16S rRNA + 4 S-adenosyl-L-methionine = N(6)-dimethyladenosine(1518)/N(6)-dimethyladenosine(1519) in 16S rRNA + 4 S-adenosyl-L-homocysteine + 4 H(+)</text>
        <dbReference type="Rhea" id="RHEA:19609"/>
        <dbReference type="Rhea" id="RHEA-COMP:10232"/>
        <dbReference type="Rhea" id="RHEA-COMP:10233"/>
        <dbReference type="ChEBI" id="CHEBI:15378"/>
        <dbReference type="ChEBI" id="CHEBI:57856"/>
        <dbReference type="ChEBI" id="CHEBI:59789"/>
        <dbReference type="ChEBI" id="CHEBI:74411"/>
        <dbReference type="ChEBI" id="CHEBI:74493"/>
        <dbReference type="EC" id="2.1.1.182"/>
    </reaction>
</comment>
<dbReference type="HAMAP" id="MF_00607">
    <property type="entry name" value="16SrRNA_methyltr_A"/>
    <property type="match status" value="1"/>
</dbReference>
<feature type="binding site" evidence="7 8">
    <location>
        <position position="78"/>
    </location>
    <ligand>
        <name>S-adenosyl-L-methionine</name>
        <dbReference type="ChEBI" id="CHEBI:59789"/>
    </ligand>
</feature>
<reference evidence="10 11" key="1">
    <citation type="journal article" date="2020" name="Microorganisms">
        <title>Osmotic Adaptation and Compatible Solute Biosynthesis of Phototrophic Bacteria as Revealed from Genome Analyses.</title>
        <authorList>
            <person name="Imhoff J.F."/>
            <person name="Rahn T."/>
            <person name="Kunzel S."/>
            <person name="Keller A."/>
            <person name="Neulinger S.C."/>
        </authorList>
    </citation>
    <scope>NUCLEOTIDE SEQUENCE [LARGE SCALE GENOMIC DNA]</scope>
    <source>
        <strain evidence="10 11">DSM 9895</strain>
    </source>
</reference>
<dbReference type="InterPro" id="IPR029063">
    <property type="entry name" value="SAM-dependent_MTases_sf"/>
</dbReference>
<dbReference type="InterPro" id="IPR023165">
    <property type="entry name" value="rRNA_Ade_diMease-like_C"/>
</dbReference>
<keyword evidence="11" id="KW-1185">Reference proteome</keyword>
<dbReference type="EC" id="2.1.1.182" evidence="7"/>
<feature type="domain" description="Ribosomal RNA adenine methylase transferase N-terminal" evidence="9">
    <location>
        <begin position="36"/>
        <end position="212"/>
    </location>
</feature>
<feature type="binding site" evidence="7 8">
    <location>
        <position position="104"/>
    </location>
    <ligand>
        <name>S-adenosyl-L-methionine</name>
        <dbReference type="ChEBI" id="CHEBI:59789"/>
    </ligand>
</feature>
<comment type="function">
    <text evidence="7">Specifically dimethylates two adjacent adenosines (A1518 and A1519) in the loop of a conserved hairpin near the 3'-end of 16S rRNA in the 30S particle. May play a critical role in biogenesis of 30S subunits.</text>
</comment>
<feature type="binding site" evidence="7 8">
    <location>
        <position position="123"/>
    </location>
    <ligand>
        <name>S-adenosyl-L-methionine</name>
        <dbReference type="ChEBI" id="CHEBI:59789"/>
    </ligand>
</feature>
<dbReference type="PANTHER" id="PTHR11727:SF7">
    <property type="entry name" value="DIMETHYLADENOSINE TRANSFERASE-RELATED"/>
    <property type="match status" value="1"/>
</dbReference>
<dbReference type="EMBL" id="NRRL01000019">
    <property type="protein sequence ID" value="MBK1668250.1"/>
    <property type="molecule type" value="Genomic_DNA"/>
</dbReference>
<keyword evidence="4 7" id="KW-0808">Transferase</keyword>
<evidence type="ECO:0000256" key="5">
    <source>
        <dbReference type="ARBA" id="ARBA00022691"/>
    </source>
</evidence>
<dbReference type="SUPFAM" id="SSF53335">
    <property type="entry name" value="S-adenosyl-L-methionine-dependent methyltransferases"/>
    <property type="match status" value="1"/>
</dbReference>
<dbReference type="CDD" id="cd02440">
    <property type="entry name" value="AdoMet_MTases"/>
    <property type="match status" value="1"/>
</dbReference>
<dbReference type="NCBIfam" id="TIGR00755">
    <property type="entry name" value="ksgA"/>
    <property type="match status" value="1"/>
</dbReference>
<dbReference type="Proteomes" id="UP001296873">
    <property type="component" value="Unassembled WGS sequence"/>
</dbReference>
<evidence type="ECO:0000256" key="7">
    <source>
        <dbReference type="HAMAP-Rule" id="MF_00607"/>
    </source>
</evidence>
<dbReference type="Gene3D" id="3.40.50.150">
    <property type="entry name" value="Vaccinia Virus protein VP39"/>
    <property type="match status" value="1"/>
</dbReference>
<dbReference type="InterPro" id="IPR020598">
    <property type="entry name" value="rRNA_Ade_methylase_Trfase_N"/>
</dbReference>
<protein>
    <recommendedName>
        <fullName evidence="7">Ribosomal RNA small subunit methyltransferase A</fullName>
        <ecNumber evidence="7">2.1.1.182</ecNumber>
    </recommendedName>
    <alternativeName>
        <fullName evidence="7">16S rRNA (adenine(1518)-N(6)/adenine(1519)-N(6))-dimethyltransferase</fullName>
    </alternativeName>
    <alternativeName>
        <fullName evidence="7">16S rRNA dimethyladenosine transferase</fullName>
    </alternativeName>
    <alternativeName>
        <fullName evidence="7">16S rRNA dimethylase</fullName>
    </alternativeName>
    <alternativeName>
        <fullName evidence="7">S-adenosylmethionine-6-N', N'-adenosyl(rRNA) dimethyltransferase</fullName>
    </alternativeName>
</protein>
<evidence type="ECO:0000256" key="2">
    <source>
        <dbReference type="ARBA" id="ARBA00022552"/>
    </source>
</evidence>
<evidence type="ECO:0000256" key="8">
    <source>
        <dbReference type="PROSITE-ProRule" id="PRU01026"/>
    </source>
</evidence>
<evidence type="ECO:0000256" key="3">
    <source>
        <dbReference type="ARBA" id="ARBA00022603"/>
    </source>
</evidence>
<sequence>MAEMPARLPPLRETISRHGLDARKSLGQHFLLDLNLTGRIARTAGDLSAGTTIEIGPGPGGLTRALLSAGAGRVVAVERDDRCLAALAELAAAYPGRLETRAGDALETALAELGPAPRRVVANLPYNVSTALLTNWLGEIADDPGVVEALVVMFQKEVADRLVAKPGTKTYGRLSVLTQWLTHARVAFNVPKEAFTPPPKIVSSVVELTPRAQPLAPADPAVLQRVTAAAFNQRRKMLRGALKAVSADPQALCAAAGIDPTARAEALTVQDFCALARTLR</sequence>
<keyword evidence="3 7" id="KW-0489">Methyltransferase</keyword>
<dbReference type="Pfam" id="PF00398">
    <property type="entry name" value="RrnaAD"/>
    <property type="match status" value="1"/>
</dbReference>
<keyword evidence="6 7" id="KW-0694">RNA-binding</keyword>